<dbReference type="PANTHER" id="PTHR11177">
    <property type="entry name" value="CHITINASE"/>
    <property type="match status" value="1"/>
</dbReference>
<evidence type="ECO:0000256" key="5">
    <source>
        <dbReference type="ARBA" id="ARBA00023295"/>
    </source>
</evidence>
<organism evidence="11 12">
    <name type="scientific">Marasmius tenuissimus</name>
    <dbReference type="NCBI Taxonomy" id="585030"/>
    <lineage>
        <taxon>Eukaryota</taxon>
        <taxon>Fungi</taxon>
        <taxon>Dikarya</taxon>
        <taxon>Basidiomycota</taxon>
        <taxon>Agaricomycotina</taxon>
        <taxon>Agaricomycetes</taxon>
        <taxon>Agaricomycetidae</taxon>
        <taxon>Agaricales</taxon>
        <taxon>Marasmiineae</taxon>
        <taxon>Marasmiaceae</taxon>
        <taxon>Marasmius</taxon>
    </lineage>
</organism>
<evidence type="ECO:0000313" key="12">
    <source>
        <dbReference type="Proteomes" id="UP001437256"/>
    </source>
</evidence>
<comment type="similarity">
    <text evidence="8">Belongs to the glycosyl hydrolase 18 family.</text>
</comment>
<name>A0ABR3AH33_9AGAR</name>
<dbReference type="SMART" id="SM00636">
    <property type="entry name" value="Glyco_18"/>
    <property type="match status" value="1"/>
</dbReference>
<gene>
    <name evidence="11" type="ORF">AAF712_000538</name>
</gene>
<dbReference type="PANTHER" id="PTHR11177:SF317">
    <property type="entry name" value="CHITINASE 12-RELATED"/>
    <property type="match status" value="1"/>
</dbReference>
<dbReference type="InterPro" id="IPR011583">
    <property type="entry name" value="Chitinase_II/V-like_cat"/>
</dbReference>
<dbReference type="PROSITE" id="PS01095">
    <property type="entry name" value="GH18_1"/>
    <property type="match status" value="1"/>
</dbReference>
<keyword evidence="5 7" id="KW-0326">Glycosidase</keyword>
<keyword evidence="2 7" id="KW-0378">Hydrolase</keyword>
<evidence type="ECO:0000256" key="3">
    <source>
        <dbReference type="ARBA" id="ARBA00023024"/>
    </source>
</evidence>
<evidence type="ECO:0000259" key="10">
    <source>
        <dbReference type="PROSITE" id="PS51910"/>
    </source>
</evidence>
<keyword evidence="3" id="KW-0146">Chitin degradation</keyword>
<evidence type="ECO:0000256" key="1">
    <source>
        <dbReference type="ARBA" id="ARBA00000822"/>
    </source>
</evidence>
<evidence type="ECO:0000256" key="6">
    <source>
        <dbReference type="ARBA" id="ARBA00023326"/>
    </source>
</evidence>
<keyword evidence="4" id="KW-0119">Carbohydrate metabolism</keyword>
<protein>
    <recommendedName>
        <fullName evidence="10">GH18 domain-containing protein</fullName>
    </recommendedName>
</protein>
<dbReference type="SUPFAM" id="SSF51445">
    <property type="entry name" value="(Trans)glycosidases"/>
    <property type="match status" value="1"/>
</dbReference>
<dbReference type="Pfam" id="PF00704">
    <property type="entry name" value="Glyco_hydro_18"/>
    <property type="match status" value="1"/>
</dbReference>
<sequence>MVFSLLSSGLLVSLFFACAPQSHALSIDLKASLSLAGHSPKPIAAAWYAGWHANEGFPLSKVPWDKYTYLTYSFAITTEDPRLISLNGSEPDLLPEFVKTAHQHHVGALVSFGGWTGSRFFSPAVGSPENRTAFVKTVTDFATKYDLDGIDFDWEYPNGAGIGCNAISPNDTTNFLAFLKELRSTEVGGKLLLTAATAITPFSNADGEPSADVSEFAKVLDFIAIMNYDIWGSWSETVGPNAPLDDTCASKANQQGSAVSAVKAWSEAGIPKNQLILGVPAYGHSFTVNKTAAFNGTEKLQLYPAFNASVHQAGDKWDDGAGLNVCGVEEPNGGNFNFWGIIEAGYLNEDGSPKKGVPYRFDECSKTAYVYDEKRELVVSFDDATSFSAKGKFIADNGLAGFAMWESGGDYNDILLDSIRKGCHAHNGITLG</sequence>
<dbReference type="InterPro" id="IPR001223">
    <property type="entry name" value="Glyco_hydro18_cat"/>
</dbReference>
<accession>A0ABR3AH33</accession>
<feature type="domain" description="GH18" evidence="10">
    <location>
        <begin position="42"/>
        <end position="426"/>
    </location>
</feature>
<dbReference type="EMBL" id="JBBXMP010000001">
    <property type="protein sequence ID" value="KAL0072775.1"/>
    <property type="molecule type" value="Genomic_DNA"/>
</dbReference>
<evidence type="ECO:0000256" key="2">
    <source>
        <dbReference type="ARBA" id="ARBA00022801"/>
    </source>
</evidence>
<evidence type="ECO:0000256" key="4">
    <source>
        <dbReference type="ARBA" id="ARBA00023277"/>
    </source>
</evidence>
<keyword evidence="12" id="KW-1185">Reference proteome</keyword>
<dbReference type="Gene3D" id="3.10.50.10">
    <property type="match status" value="1"/>
</dbReference>
<dbReference type="PROSITE" id="PS51910">
    <property type="entry name" value="GH18_2"/>
    <property type="match status" value="1"/>
</dbReference>
<dbReference type="InterPro" id="IPR017853">
    <property type="entry name" value="GH"/>
</dbReference>
<proteinExistence type="inferred from homology"/>
<evidence type="ECO:0000313" key="11">
    <source>
        <dbReference type="EMBL" id="KAL0072775.1"/>
    </source>
</evidence>
<dbReference type="InterPro" id="IPR050314">
    <property type="entry name" value="Glycosyl_Hydrlase_18"/>
</dbReference>
<feature type="signal peptide" evidence="9">
    <location>
        <begin position="1"/>
        <end position="24"/>
    </location>
</feature>
<dbReference type="InterPro" id="IPR001579">
    <property type="entry name" value="Glyco_hydro_18_chit_AS"/>
</dbReference>
<evidence type="ECO:0000256" key="7">
    <source>
        <dbReference type="RuleBase" id="RU000489"/>
    </source>
</evidence>
<evidence type="ECO:0000256" key="8">
    <source>
        <dbReference type="RuleBase" id="RU004453"/>
    </source>
</evidence>
<dbReference type="InterPro" id="IPR029070">
    <property type="entry name" value="Chitinase_insertion_sf"/>
</dbReference>
<comment type="catalytic activity">
    <reaction evidence="1">
        <text>Random endo-hydrolysis of N-acetyl-beta-D-glucosaminide (1-&gt;4)-beta-linkages in chitin and chitodextrins.</text>
        <dbReference type="EC" id="3.2.1.14"/>
    </reaction>
</comment>
<dbReference type="Gene3D" id="3.20.20.80">
    <property type="entry name" value="Glycosidases"/>
    <property type="match status" value="1"/>
</dbReference>
<reference evidence="11 12" key="1">
    <citation type="submission" date="2024-05" db="EMBL/GenBank/DDBJ databases">
        <title>A draft genome resource for the thread blight pathogen Marasmius tenuissimus strain MS-2.</title>
        <authorList>
            <person name="Yulfo-Soto G.E."/>
            <person name="Baruah I.K."/>
            <person name="Amoako-Attah I."/>
            <person name="Bukari Y."/>
            <person name="Meinhardt L.W."/>
            <person name="Bailey B.A."/>
            <person name="Cohen S.P."/>
        </authorList>
    </citation>
    <scope>NUCLEOTIDE SEQUENCE [LARGE SCALE GENOMIC DNA]</scope>
    <source>
        <strain evidence="11 12">MS-2</strain>
    </source>
</reference>
<evidence type="ECO:0000256" key="9">
    <source>
        <dbReference type="SAM" id="SignalP"/>
    </source>
</evidence>
<feature type="chain" id="PRO_5046147571" description="GH18 domain-containing protein" evidence="9">
    <location>
        <begin position="25"/>
        <end position="432"/>
    </location>
</feature>
<keyword evidence="6" id="KW-0624">Polysaccharide degradation</keyword>
<dbReference type="Proteomes" id="UP001437256">
    <property type="component" value="Unassembled WGS sequence"/>
</dbReference>
<keyword evidence="9" id="KW-0732">Signal</keyword>
<comment type="caution">
    <text evidence="11">The sequence shown here is derived from an EMBL/GenBank/DDBJ whole genome shotgun (WGS) entry which is preliminary data.</text>
</comment>